<keyword evidence="4 12" id="KW-0547">Nucleotide-binding</keyword>
<keyword evidence="5" id="KW-0999">Mitochondrion inner membrane</keyword>
<evidence type="ECO:0000256" key="11">
    <source>
        <dbReference type="ARBA" id="ARBA00048778"/>
    </source>
</evidence>
<dbReference type="InterPro" id="IPR050747">
    <property type="entry name" value="Mitochondrial_chaperone_BCS1"/>
</dbReference>
<dbReference type="SMART" id="SM01024">
    <property type="entry name" value="BCS1_N"/>
    <property type="match status" value="1"/>
</dbReference>
<dbReference type="InterPro" id="IPR003959">
    <property type="entry name" value="ATPase_AAA_core"/>
</dbReference>
<dbReference type="SMART" id="SM00382">
    <property type="entry name" value="AAA"/>
    <property type="match status" value="1"/>
</dbReference>
<reference evidence="16 17" key="1">
    <citation type="submission" date="2018-05" db="EMBL/GenBank/DDBJ databases">
        <title>Whole genome sequencing for identification of molecular markers to develop diagnostic detection tools for the regulated plant pathogen Lachnellula willkommii.</title>
        <authorList>
            <person name="Giroux E."/>
            <person name="Bilodeau G."/>
        </authorList>
    </citation>
    <scope>NUCLEOTIDE SEQUENCE [LARGE SCALE GENOMIC DNA]</scope>
    <source>
        <strain evidence="16 17">CBS 625.97</strain>
    </source>
</reference>
<keyword evidence="3" id="KW-0812">Transmembrane</keyword>
<keyword evidence="9" id="KW-0496">Mitochondrion</keyword>
<dbReference type="OrthoDB" id="10251412at2759"/>
<feature type="region of interest" description="Disordered" evidence="13">
    <location>
        <begin position="569"/>
        <end position="654"/>
    </location>
</feature>
<keyword evidence="10" id="KW-0472">Membrane</keyword>
<evidence type="ECO:0000256" key="7">
    <source>
        <dbReference type="ARBA" id="ARBA00022840"/>
    </source>
</evidence>
<name>A0A7D8UKT1_9HELO</name>
<evidence type="ECO:0000256" key="8">
    <source>
        <dbReference type="ARBA" id="ARBA00022989"/>
    </source>
</evidence>
<evidence type="ECO:0000256" key="13">
    <source>
        <dbReference type="SAM" id="MobiDB-lite"/>
    </source>
</evidence>
<dbReference type="Gene3D" id="3.40.50.300">
    <property type="entry name" value="P-loop containing nucleotide triphosphate hydrolases"/>
    <property type="match status" value="1"/>
</dbReference>
<dbReference type="AlphaFoldDB" id="A0A7D8UKT1"/>
<feature type="region of interest" description="Disordered" evidence="13">
    <location>
        <begin position="367"/>
        <end position="390"/>
    </location>
</feature>
<dbReference type="Pfam" id="PF08740">
    <property type="entry name" value="BCS1_N"/>
    <property type="match status" value="1"/>
</dbReference>
<keyword evidence="17" id="KW-1185">Reference proteome</keyword>
<comment type="subcellular location">
    <subcellularLocation>
        <location evidence="1">Mitochondrion inner membrane</location>
        <topology evidence="1">Single-pass membrane protein</topology>
    </subcellularLocation>
</comment>
<feature type="compositionally biased region" description="Basic and acidic residues" evidence="13">
    <location>
        <begin position="625"/>
        <end position="636"/>
    </location>
</feature>
<feature type="compositionally biased region" description="Basic and acidic residues" evidence="13">
    <location>
        <begin position="368"/>
        <end position="381"/>
    </location>
</feature>
<dbReference type="EMBL" id="QGMG01000913">
    <property type="protein sequence ID" value="TVY51082.1"/>
    <property type="molecule type" value="Genomic_DNA"/>
</dbReference>
<feature type="compositionally biased region" description="Basic and acidic residues" evidence="13">
    <location>
        <begin position="569"/>
        <end position="618"/>
    </location>
</feature>
<evidence type="ECO:0000313" key="17">
    <source>
        <dbReference type="Proteomes" id="UP000481288"/>
    </source>
</evidence>
<accession>A0A7D8UKT1</accession>
<evidence type="ECO:0000259" key="15">
    <source>
        <dbReference type="SMART" id="SM01024"/>
    </source>
</evidence>
<evidence type="ECO:0000313" key="16">
    <source>
        <dbReference type="EMBL" id="TVY51082.1"/>
    </source>
</evidence>
<evidence type="ECO:0000256" key="6">
    <source>
        <dbReference type="ARBA" id="ARBA00022801"/>
    </source>
</evidence>
<dbReference type="InterPro" id="IPR027417">
    <property type="entry name" value="P-loop_NTPase"/>
</dbReference>
<evidence type="ECO:0000256" key="2">
    <source>
        <dbReference type="ARBA" id="ARBA00007448"/>
    </source>
</evidence>
<keyword evidence="8" id="KW-1133">Transmembrane helix</keyword>
<evidence type="ECO:0000256" key="9">
    <source>
        <dbReference type="ARBA" id="ARBA00023128"/>
    </source>
</evidence>
<organism evidence="16 17">
    <name type="scientific">Lachnellula cervina</name>
    <dbReference type="NCBI Taxonomy" id="1316786"/>
    <lineage>
        <taxon>Eukaryota</taxon>
        <taxon>Fungi</taxon>
        <taxon>Dikarya</taxon>
        <taxon>Ascomycota</taxon>
        <taxon>Pezizomycotina</taxon>
        <taxon>Leotiomycetes</taxon>
        <taxon>Helotiales</taxon>
        <taxon>Lachnaceae</taxon>
        <taxon>Lachnellula</taxon>
    </lineage>
</organism>
<evidence type="ECO:0000256" key="5">
    <source>
        <dbReference type="ARBA" id="ARBA00022792"/>
    </source>
</evidence>
<gene>
    <name evidence="16" type="primary">bcsl1b_0</name>
    <name evidence="16" type="ORF">LCER1_G008312</name>
</gene>
<dbReference type="InterPro" id="IPR057495">
    <property type="entry name" value="AAA_lid_BCS1"/>
</dbReference>
<evidence type="ECO:0000256" key="1">
    <source>
        <dbReference type="ARBA" id="ARBA00004434"/>
    </source>
</evidence>
<dbReference type="GO" id="GO:0016887">
    <property type="term" value="F:ATP hydrolysis activity"/>
    <property type="evidence" value="ECO:0007669"/>
    <property type="project" value="InterPro"/>
</dbReference>
<keyword evidence="6" id="KW-0378">Hydrolase</keyword>
<dbReference type="Proteomes" id="UP000481288">
    <property type="component" value="Unassembled WGS sequence"/>
</dbReference>
<dbReference type="InterPro" id="IPR014851">
    <property type="entry name" value="BCS1_N"/>
</dbReference>
<dbReference type="GO" id="GO:0005524">
    <property type="term" value="F:ATP binding"/>
    <property type="evidence" value="ECO:0007669"/>
    <property type="project" value="UniProtKB-KW"/>
</dbReference>
<evidence type="ECO:0000256" key="10">
    <source>
        <dbReference type="ARBA" id="ARBA00023136"/>
    </source>
</evidence>
<dbReference type="GO" id="GO:0005743">
    <property type="term" value="C:mitochondrial inner membrane"/>
    <property type="evidence" value="ECO:0007669"/>
    <property type="project" value="UniProtKB-SubCell"/>
</dbReference>
<evidence type="ECO:0000256" key="3">
    <source>
        <dbReference type="ARBA" id="ARBA00022692"/>
    </source>
</evidence>
<dbReference type="SUPFAM" id="SSF52540">
    <property type="entry name" value="P-loop containing nucleoside triphosphate hydrolases"/>
    <property type="match status" value="1"/>
</dbReference>
<dbReference type="InterPro" id="IPR003960">
    <property type="entry name" value="ATPase_AAA_CS"/>
</dbReference>
<dbReference type="PANTHER" id="PTHR23070">
    <property type="entry name" value="BCS1 AAA-TYPE ATPASE"/>
    <property type="match status" value="1"/>
</dbReference>
<feature type="region of interest" description="Disordered" evidence="13">
    <location>
        <begin position="1"/>
        <end position="20"/>
    </location>
</feature>
<comment type="caution">
    <text evidence="16">The sequence shown here is derived from an EMBL/GenBank/DDBJ whole genome shotgun (WGS) entry which is preliminary data.</text>
</comment>
<comment type="similarity">
    <text evidence="2">Belongs to the AAA ATPase family. BCS1 subfamily.</text>
</comment>
<dbReference type="Pfam" id="PF25426">
    <property type="entry name" value="AAA_lid_BCS1"/>
    <property type="match status" value="1"/>
</dbReference>
<dbReference type="PROSITE" id="PS00674">
    <property type="entry name" value="AAA"/>
    <property type="match status" value="1"/>
</dbReference>
<proteinExistence type="inferred from homology"/>
<evidence type="ECO:0000256" key="4">
    <source>
        <dbReference type="ARBA" id="ARBA00022741"/>
    </source>
</evidence>
<sequence length="654" mass="73136">MNQSCNTGQSPGNAPIGSNSAYPNQLNPQTALLDAFFPGFSLLSAVSRYSSIDLTLYFPTLLALGLLVFGGRYLNEWLWDFLNAHAMSTADVRNDDEMYNMLMGWVANQQFAQRSRRFVANTNLNSRTWFLFRVSNDDDDEITIDLDENDNPISLAGSGKQRKKVQFTPSFGSHYFWYKRHLLLFNRTKDTRQGGFASTSEGEEISISCFGRNPAILKELLDDCRTDFLSHDENRTIIYRGGMKSGTAEPNWIRCISRVSRPFSTVVLDESVKQSLLDDMKDYLHPYTRRWYSNRGIPYRRGYLLYGPPGTGKSSLSFAVAGYFKLKIYIVSLNSLAMNEENLSQLFSELPKQCVVLLEDIDTAGLTHTRDSKSTSDDEAPKPLTTAVPGTTVVNSTTPAPSTGGRISLSALLNILDGVASQEGRVLIMTTNHIEKLDEALIRPGRVDMTIKFDLASHEMMTTIFRAIFATLEGDIPAPKSAGAIIRTPSKNYALEEKHRVEKERKKEEEMAAMLKRKEEKVKKLGVEFAGLVPAMAFSPAEIQGYLLKNKRDPEAAVKGAAEWVVTMESDKRKKKAKEEREEKARVEKEKADAEKAEKEAAEGEKKAEPPADAKKEVAEDEEKVEPAYVEKECSCKSKPLMNGVKKPEEAVSS</sequence>
<evidence type="ECO:0000256" key="12">
    <source>
        <dbReference type="RuleBase" id="RU003651"/>
    </source>
</evidence>
<comment type="catalytic activity">
    <reaction evidence="11">
        <text>ATP + H2O = ADP + phosphate + H(+)</text>
        <dbReference type="Rhea" id="RHEA:13065"/>
        <dbReference type="ChEBI" id="CHEBI:15377"/>
        <dbReference type="ChEBI" id="CHEBI:15378"/>
        <dbReference type="ChEBI" id="CHEBI:30616"/>
        <dbReference type="ChEBI" id="CHEBI:43474"/>
        <dbReference type="ChEBI" id="CHEBI:456216"/>
    </reaction>
    <physiologicalReaction direction="left-to-right" evidence="11">
        <dbReference type="Rhea" id="RHEA:13066"/>
    </physiologicalReaction>
</comment>
<protein>
    <submittedName>
        <fullName evidence="16">Putative mitochondrial chaperone BCS1-B</fullName>
    </submittedName>
</protein>
<dbReference type="Pfam" id="PF00004">
    <property type="entry name" value="AAA"/>
    <property type="match status" value="1"/>
</dbReference>
<dbReference type="InterPro" id="IPR003593">
    <property type="entry name" value="AAA+_ATPase"/>
</dbReference>
<evidence type="ECO:0000259" key="14">
    <source>
        <dbReference type="SMART" id="SM00382"/>
    </source>
</evidence>
<keyword evidence="7 12" id="KW-0067">ATP-binding</keyword>
<feature type="domain" description="AAA+ ATPase" evidence="14">
    <location>
        <begin position="299"/>
        <end position="457"/>
    </location>
</feature>
<feature type="domain" description="BCS1 N-terminal" evidence="15">
    <location>
        <begin position="62"/>
        <end position="266"/>
    </location>
</feature>